<dbReference type="Proteomes" id="UP001464378">
    <property type="component" value="Unassembled WGS sequence"/>
</dbReference>
<proteinExistence type="predicted"/>
<evidence type="ECO:0000313" key="2">
    <source>
        <dbReference type="Proteomes" id="UP001464378"/>
    </source>
</evidence>
<name>A0ABV1ECE7_9FIRM</name>
<comment type="caution">
    <text evidence="1">The sequence shown here is derived from an EMBL/GenBank/DDBJ whole genome shotgun (WGS) entry which is preliminary data.</text>
</comment>
<accession>A0ABV1ECE7</accession>
<dbReference type="EMBL" id="JBBMFK010000026">
    <property type="protein sequence ID" value="MEQ2444524.1"/>
    <property type="molecule type" value="Genomic_DNA"/>
</dbReference>
<dbReference type="RefSeq" id="WP_349232327.1">
    <property type="nucleotide sequence ID" value="NZ_JBBMFK010000026.1"/>
</dbReference>
<reference evidence="1 2" key="1">
    <citation type="submission" date="2024-03" db="EMBL/GenBank/DDBJ databases">
        <title>Human intestinal bacterial collection.</title>
        <authorList>
            <person name="Pauvert C."/>
            <person name="Hitch T.C.A."/>
            <person name="Clavel T."/>
        </authorList>
    </citation>
    <scope>NUCLEOTIDE SEQUENCE [LARGE SCALE GENOMIC DNA]</scope>
    <source>
        <strain evidence="1 2">CLA-AP-H29</strain>
    </source>
</reference>
<gene>
    <name evidence="1" type="ORF">WMO64_13745</name>
</gene>
<evidence type="ECO:0000313" key="1">
    <source>
        <dbReference type="EMBL" id="MEQ2444524.1"/>
    </source>
</evidence>
<sequence>MEEIRIGLKKPDGMVRIREEGLQAVISARAADDGAGLYKLHLLGKGDSLLLGTLIPENGALCLRRTIPVDQLRRRGLWPPSGAEVRLAYAFGRERGGGERPPQGWTREDHPARLMGERLLRECAAPLKGGLTRREGEGFVLALPWEPGGPFPMTPLFCFASAERVEGRGYAVFHFTGKGCPRLPEKPGGEKKGR</sequence>
<protein>
    <submittedName>
        <fullName evidence="1">Uncharacterized protein</fullName>
    </submittedName>
</protein>
<organism evidence="1 2">
    <name type="scientific">Pseudoflavonifractor intestinihominis</name>
    <dbReference type="NCBI Taxonomy" id="3133171"/>
    <lineage>
        <taxon>Bacteria</taxon>
        <taxon>Bacillati</taxon>
        <taxon>Bacillota</taxon>
        <taxon>Clostridia</taxon>
        <taxon>Eubacteriales</taxon>
        <taxon>Oscillospiraceae</taxon>
        <taxon>Pseudoflavonifractor</taxon>
    </lineage>
</organism>
<keyword evidence="2" id="KW-1185">Reference proteome</keyword>